<evidence type="ECO:0000313" key="3">
    <source>
        <dbReference type="Proteomes" id="UP000027238"/>
    </source>
</evidence>
<keyword evidence="1" id="KW-0732">Signal</keyword>
<proteinExistence type="predicted"/>
<protein>
    <recommendedName>
        <fullName evidence="4">WD domain-containing protein</fullName>
    </recommendedName>
</protein>
<evidence type="ECO:0000313" key="2">
    <source>
        <dbReference type="EMBL" id="KDN70377.1"/>
    </source>
</evidence>
<evidence type="ECO:0000256" key="1">
    <source>
        <dbReference type="SAM" id="SignalP"/>
    </source>
</evidence>
<comment type="caution">
    <text evidence="2">The sequence shown here is derived from an EMBL/GenBank/DDBJ whole genome shotgun (WGS) entry which is preliminary data.</text>
</comment>
<feature type="chain" id="PRO_5001635106" description="WD domain-containing protein" evidence="1">
    <location>
        <begin position="27"/>
        <end position="340"/>
    </location>
</feature>
<dbReference type="eggNOG" id="ENOG502SZ3Z">
    <property type="taxonomic scope" value="Eukaryota"/>
</dbReference>
<dbReference type="Proteomes" id="UP000027238">
    <property type="component" value="Unassembled WGS sequence"/>
</dbReference>
<dbReference type="AlphaFoldDB" id="A0A066XN80"/>
<sequence length="340" mass="38020">MSSATISRGVCLILLWVLLQVELVSASTIPASGDQNYILHSSVQATSKRAPAQFRTFSPKYRGRIEKGTYLKSLFPLNDKDAERQNDGNAVASPWQDPKALARWGWTTSIKWAPFPTTSSVKFDVDLPSFRNALDNAFADPNHFVDPSKNALCVSKHSQSFLLKDGSKGQPTDAIYKDVHNPSSGAIIFDSNHSPDFMKARYRRGDIPELKHTSDLVYFQWLEACKEKNVHPSNIKTIFRAHISYAPTFTIVQQALWDAGKAKIPPWNERLTFSMDTRQGLAILGSSHGSGPALFLIQHKATLGLKKIKDVTVWGYRRDPNARDDTVNTILFLRFTVVDA</sequence>
<name>A0A066XN80_COLSU</name>
<dbReference type="OMA" id="GWDERIT"/>
<dbReference type="EMBL" id="JMSE01000354">
    <property type="protein sequence ID" value="KDN70377.1"/>
    <property type="molecule type" value="Genomic_DNA"/>
</dbReference>
<accession>A0A066XN80</accession>
<gene>
    <name evidence="2" type="ORF">CSUB01_11092</name>
</gene>
<dbReference type="OrthoDB" id="5337308at2759"/>
<dbReference type="STRING" id="1173701.A0A066XN80"/>
<keyword evidence="3" id="KW-1185">Reference proteome</keyword>
<organism evidence="2 3">
    <name type="scientific">Colletotrichum sublineola</name>
    <name type="common">Sorghum anthracnose fungus</name>
    <dbReference type="NCBI Taxonomy" id="1173701"/>
    <lineage>
        <taxon>Eukaryota</taxon>
        <taxon>Fungi</taxon>
        <taxon>Dikarya</taxon>
        <taxon>Ascomycota</taxon>
        <taxon>Pezizomycotina</taxon>
        <taxon>Sordariomycetes</taxon>
        <taxon>Hypocreomycetidae</taxon>
        <taxon>Glomerellales</taxon>
        <taxon>Glomerellaceae</taxon>
        <taxon>Colletotrichum</taxon>
        <taxon>Colletotrichum graminicola species complex</taxon>
    </lineage>
</organism>
<dbReference type="HOGENOM" id="CLU_073625_0_0_1"/>
<evidence type="ECO:0008006" key="4">
    <source>
        <dbReference type="Google" id="ProtNLM"/>
    </source>
</evidence>
<reference evidence="3" key="1">
    <citation type="journal article" date="2014" name="Genome Announc.">
        <title>Draft genome sequence of Colletotrichum sublineola, a destructive pathogen of cultivated sorghum.</title>
        <authorList>
            <person name="Baroncelli R."/>
            <person name="Sanz-Martin J.M."/>
            <person name="Rech G.E."/>
            <person name="Sukno S.A."/>
            <person name="Thon M.R."/>
        </authorList>
    </citation>
    <scope>NUCLEOTIDE SEQUENCE [LARGE SCALE GENOMIC DNA]</scope>
    <source>
        <strain evidence="3">TX430BB</strain>
    </source>
</reference>
<feature type="signal peptide" evidence="1">
    <location>
        <begin position="1"/>
        <end position="26"/>
    </location>
</feature>